<dbReference type="OrthoDB" id="2611285at2"/>
<dbReference type="InterPro" id="IPR056091">
    <property type="entry name" value="DUF7674"/>
</dbReference>
<organism evidence="2 3">
    <name type="scientific">Clostridium intestinale URNW</name>
    <dbReference type="NCBI Taxonomy" id="1294142"/>
    <lineage>
        <taxon>Bacteria</taxon>
        <taxon>Bacillati</taxon>
        <taxon>Bacillota</taxon>
        <taxon>Clostridia</taxon>
        <taxon>Eubacteriales</taxon>
        <taxon>Clostridiaceae</taxon>
        <taxon>Clostridium</taxon>
    </lineage>
</organism>
<dbReference type="Proteomes" id="UP000016721">
    <property type="component" value="Unassembled WGS sequence"/>
</dbReference>
<accession>U2NJ12</accession>
<dbReference type="STRING" id="1294142.CINTURNW_3705"/>
<dbReference type="AlphaFoldDB" id="U2NJ12"/>
<dbReference type="Pfam" id="PF24722">
    <property type="entry name" value="DUF7674"/>
    <property type="match status" value="1"/>
</dbReference>
<reference evidence="2 3" key="1">
    <citation type="journal article" date="2013" name="Genome Announc.">
        <title>Draft Genome Sequence of the Hydrogen- and Ethanol-Producing Bacterium Clostridium intestinale Strain URNW.</title>
        <authorList>
            <person name="Lal S."/>
            <person name="Ramachandran U."/>
            <person name="Zhang X."/>
            <person name="Sparling R."/>
            <person name="Levin D.B."/>
        </authorList>
    </citation>
    <scope>NUCLEOTIDE SEQUENCE [LARGE SCALE GENOMIC DNA]</scope>
    <source>
        <strain evidence="2 3">URNW</strain>
    </source>
</reference>
<dbReference type="PATRIC" id="fig|1294142.3.peg.3870"/>
<evidence type="ECO:0000313" key="2">
    <source>
        <dbReference type="EMBL" id="ERK29123.1"/>
    </source>
</evidence>
<dbReference type="EMBL" id="APJA01000022">
    <property type="protein sequence ID" value="ERK29123.1"/>
    <property type="molecule type" value="Genomic_DNA"/>
</dbReference>
<gene>
    <name evidence="2" type="ORF">CINTURNW_3705</name>
</gene>
<proteinExistence type="predicted"/>
<protein>
    <recommendedName>
        <fullName evidence="1">DUF7674 domain-containing protein</fullName>
    </recommendedName>
</protein>
<evidence type="ECO:0000313" key="3">
    <source>
        <dbReference type="Proteomes" id="UP000016721"/>
    </source>
</evidence>
<sequence length="121" mass="14160">MKYCNLSKELIICIPELRTIYEQELELWDGEDPGAHNIFGDVLNPFLIQELRKNIKGELLERIFEFLEKMATSNDVLVKEVLGCTVLERIGDDKAILKKAEKYMKKETKKISEEIENGWRK</sequence>
<comment type="caution">
    <text evidence="2">The sequence shown here is derived from an EMBL/GenBank/DDBJ whole genome shotgun (WGS) entry which is preliminary data.</text>
</comment>
<name>U2NJ12_9CLOT</name>
<dbReference type="HOGENOM" id="CLU_2034003_0_0_9"/>
<keyword evidence="3" id="KW-1185">Reference proteome</keyword>
<dbReference type="RefSeq" id="WP_021803639.1">
    <property type="nucleotide sequence ID" value="NZ_KI273145.1"/>
</dbReference>
<feature type="domain" description="DUF7674" evidence="1">
    <location>
        <begin position="9"/>
        <end position="119"/>
    </location>
</feature>
<evidence type="ECO:0000259" key="1">
    <source>
        <dbReference type="Pfam" id="PF24722"/>
    </source>
</evidence>
<dbReference type="eggNOG" id="ENOG50333VX">
    <property type="taxonomic scope" value="Bacteria"/>
</dbReference>